<proteinExistence type="predicted"/>
<dbReference type="Proteomes" id="UP000828390">
    <property type="component" value="Unassembled WGS sequence"/>
</dbReference>
<dbReference type="AlphaFoldDB" id="A0A9D4I5F9"/>
<keyword evidence="2" id="KW-1185">Reference proteome</keyword>
<evidence type="ECO:0000313" key="1">
    <source>
        <dbReference type="EMBL" id="KAH3747162.1"/>
    </source>
</evidence>
<sequence length="76" mass="8589">MSTHLFLNPVSHLGSLFLHALHNLQPECSHFLCLSWSGLLHDGSADMRHTSLAVLKHVRALTSNQHWRLVYGLVVH</sequence>
<reference evidence="1" key="1">
    <citation type="journal article" date="2019" name="bioRxiv">
        <title>The Genome of the Zebra Mussel, Dreissena polymorpha: A Resource for Invasive Species Research.</title>
        <authorList>
            <person name="McCartney M.A."/>
            <person name="Auch B."/>
            <person name="Kono T."/>
            <person name="Mallez S."/>
            <person name="Zhang Y."/>
            <person name="Obille A."/>
            <person name="Becker A."/>
            <person name="Abrahante J.E."/>
            <person name="Garbe J."/>
            <person name="Badalamenti J.P."/>
            <person name="Herman A."/>
            <person name="Mangelson H."/>
            <person name="Liachko I."/>
            <person name="Sullivan S."/>
            <person name="Sone E.D."/>
            <person name="Koren S."/>
            <person name="Silverstein K.A.T."/>
            <person name="Beckman K.B."/>
            <person name="Gohl D.M."/>
        </authorList>
    </citation>
    <scope>NUCLEOTIDE SEQUENCE</scope>
    <source>
        <strain evidence="1">Duluth1</strain>
        <tissue evidence="1">Whole animal</tissue>
    </source>
</reference>
<gene>
    <name evidence="1" type="ORF">DPMN_181583</name>
</gene>
<accession>A0A9D4I5F9</accession>
<organism evidence="1 2">
    <name type="scientific">Dreissena polymorpha</name>
    <name type="common">Zebra mussel</name>
    <name type="synonym">Mytilus polymorpha</name>
    <dbReference type="NCBI Taxonomy" id="45954"/>
    <lineage>
        <taxon>Eukaryota</taxon>
        <taxon>Metazoa</taxon>
        <taxon>Spiralia</taxon>
        <taxon>Lophotrochozoa</taxon>
        <taxon>Mollusca</taxon>
        <taxon>Bivalvia</taxon>
        <taxon>Autobranchia</taxon>
        <taxon>Heteroconchia</taxon>
        <taxon>Euheterodonta</taxon>
        <taxon>Imparidentia</taxon>
        <taxon>Neoheterodontei</taxon>
        <taxon>Myida</taxon>
        <taxon>Dreissenoidea</taxon>
        <taxon>Dreissenidae</taxon>
        <taxon>Dreissena</taxon>
    </lineage>
</organism>
<evidence type="ECO:0000313" key="2">
    <source>
        <dbReference type="Proteomes" id="UP000828390"/>
    </source>
</evidence>
<name>A0A9D4I5F9_DREPO</name>
<dbReference type="EMBL" id="JAIWYP010000010">
    <property type="protein sequence ID" value="KAH3747162.1"/>
    <property type="molecule type" value="Genomic_DNA"/>
</dbReference>
<reference evidence="1" key="2">
    <citation type="submission" date="2020-11" db="EMBL/GenBank/DDBJ databases">
        <authorList>
            <person name="McCartney M.A."/>
            <person name="Auch B."/>
            <person name="Kono T."/>
            <person name="Mallez S."/>
            <person name="Becker A."/>
            <person name="Gohl D.M."/>
            <person name="Silverstein K.A.T."/>
            <person name="Koren S."/>
            <person name="Bechman K.B."/>
            <person name="Herman A."/>
            <person name="Abrahante J.E."/>
            <person name="Garbe J."/>
        </authorList>
    </citation>
    <scope>NUCLEOTIDE SEQUENCE</scope>
    <source>
        <strain evidence="1">Duluth1</strain>
        <tissue evidence="1">Whole animal</tissue>
    </source>
</reference>
<comment type="caution">
    <text evidence="1">The sequence shown here is derived from an EMBL/GenBank/DDBJ whole genome shotgun (WGS) entry which is preliminary data.</text>
</comment>
<protein>
    <submittedName>
        <fullName evidence="1">Uncharacterized protein</fullName>
    </submittedName>
</protein>